<proteinExistence type="predicted"/>
<feature type="domain" description="NIF system FeS cluster assembly NifU N-terminal" evidence="1">
    <location>
        <begin position="6"/>
        <end position="117"/>
    </location>
</feature>
<dbReference type="PANTHER" id="PTHR10093">
    <property type="entry name" value="IRON-SULFUR CLUSTER ASSEMBLY ENZYME NIFU HOMOLOG"/>
    <property type="match status" value="1"/>
</dbReference>
<evidence type="ECO:0000313" key="2">
    <source>
        <dbReference type="EMBL" id="VAW15751.1"/>
    </source>
</evidence>
<dbReference type="EMBL" id="UOEN01000285">
    <property type="protein sequence ID" value="VAW15751.1"/>
    <property type="molecule type" value="Genomic_DNA"/>
</dbReference>
<name>A0A3B0TAT1_9ZZZZ</name>
<sequence length="123" mass="13519">MDEEIYKENILDHNRNPHNKKVLADFDLKGEGKNVSCGDAIALFVKFGEDGKVLDVGFKGDGCAISQAATSMLTDKIKGMREDELKLISPGDIYDMLGIRISLGRTKCALLPYEALIDSLKNV</sequence>
<dbReference type="GO" id="GO:0016226">
    <property type="term" value="P:iron-sulfur cluster assembly"/>
    <property type="evidence" value="ECO:0007669"/>
    <property type="project" value="InterPro"/>
</dbReference>
<reference evidence="2" key="1">
    <citation type="submission" date="2018-06" db="EMBL/GenBank/DDBJ databases">
        <authorList>
            <person name="Zhirakovskaya E."/>
        </authorList>
    </citation>
    <scope>NUCLEOTIDE SEQUENCE</scope>
</reference>
<dbReference type="Gene3D" id="3.90.1010.10">
    <property type="match status" value="1"/>
</dbReference>
<dbReference type="Pfam" id="PF01592">
    <property type="entry name" value="NifU_N"/>
    <property type="match status" value="1"/>
</dbReference>
<dbReference type="GO" id="GO:0005506">
    <property type="term" value="F:iron ion binding"/>
    <property type="evidence" value="ECO:0007669"/>
    <property type="project" value="InterPro"/>
</dbReference>
<evidence type="ECO:0000259" key="1">
    <source>
        <dbReference type="Pfam" id="PF01592"/>
    </source>
</evidence>
<dbReference type="GO" id="GO:0051536">
    <property type="term" value="F:iron-sulfur cluster binding"/>
    <property type="evidence" value="ECO:0007669"/>
    <property type="project" value="InterPro"/>
</dbReference>
<accession>A0A3B0TAT1</accession>
<dbReference type="SUPFAM" id="SSF82649">
    <property type="entry name" value="SufE/NifU"/>
    <property type="match status" value="1"/>
</dbReference>
<dbReference type="InterPro" id="IPR002871">
    <property type="entry name" value="NIF_FeS_clus_asmbl_NifU_N"/>
</dbReference>
<dbReference type="AlphaFoldDB" id="A0A3B0TAT1"/>
<dbReference type="CDD" id="cd06664">
    <property type="entry name" value="IscU_like"/>
    <property type="match status" value="1"/>
</dbReference>
<organism evidence="2">
    <name type="scientific">hydrothermal vent metagenome</name>
    <dbReference type="NCBI Taxonomy" id="652676"/>
    <lineage>
        <taxon>unclassified sequences</taxon>
        <taxon>metagenomes</taxon>
        <taxon>ecological metagenomes</taxon>
    </lineage>
</organism>
<protein>
    <submittedName>
        <fullName evidence="2">Iron-sulfur cluster assembly scaffold protein for SUF system, SufE2</fullName>
    </submittedName>
</protein>
<gene>
    <name evidence="2" type="ORF">MNBD_BACTEROID05-1271</name>
</gene>